<evidence type="ECO:0000313" key="9">
    <source>
        <dbReference type="EMBL" id="KAL0275544.1"/>
    </source>
</evidence>
<dbReference type="GO" id="GO:0045944">
    <property type="term" value="P:positive regulation of transcription by RNA polymerase II"/>
    <property type="evidence" value="ECO:0007669"/>
    <property type="project" value="InterPro"/>
</dbReference>
<keyword evidence="4" id="KW-0804">Transcription</keyword>
<dbReference type="InterPro" id="IPR033897">
    <property type="entry name" value="SRF-like_MADS-box"/>
</dbReference>
<dbReference type="AlphaFoldDB" id="A0AAW2I0G3"/>
<keyword evidence="3" id="KW-0238">DNA-binding</keyword>
<feature type="compositionally biased region" description="Low complexity" evidence="7">
    <location>
        <begin position="273"/>
        <end position="299"/>
    </location>
</feature>
<name>A0AAW2I0G3_9NEOP</name>
<dbReference type="PANTHER" id="PTHR48019">
    <property type="entry name" value="SERUM RESPONSE FACTOR HOMOLOG"/>
    <property type="match status" value="1"/>
</dbReference>
<evidence type="ECO:0000259" key="8">
    <source>
        <dbReference type="PROSITE" id="PS50066"/>
    </source>
</evidence>
<accession>A0AAW2I0G3</accession>
<dbReference type="GO" id="GO:0000981">
    <property type="term" value="F:DNA-binding transcription factor activity, RNA polymerase II-specific"/>
    <property type="evidence" value="ECO:0007669"/>
    <property type="project" value="InterPro"/>
</dbReference>
<evidence type="ECO:0000256" key="4">
    <source>
        <dbReference type="ARBA" id="ARBA00023163"/>
    </source>
</evidence>
<dbReference type="FunFam" id="3.40.1810.10:FF:000002">
    <property type="entry name" value="Serum response factor b"/>
    <property type="match status" value="1"/>
</dbReference>
<evidence type="ECO:0000256" key="3">
    <source>
        <dbReference type="ARBA" id="ARBA00023125"/>
    </source>
</evidence>
<sequence>MEGQGGGRDARFSLGYNMPILTGESSPDIYSGHGRTSSSMNAAISRAPMLPSSCNVGMTRGIKRTSSDVCFDQEVTGGRPMTSQPLSINTDISSELVDDGYSQVQQNKKTPPPNGKKTKGRVKIKMEYIDNKLRRYTTFSKRKTGIMKKAYELSTLTGTQVMLLVASETGHVYTFATRKLQPMITSEAGKALIQTCLNSPDPAPSSVGGDQRMSATGFEETELTYNISDEEQKVRQLVYGGSPHSHQHMGQQHLQHYPGSPHQHHMMGPPHPHAQSPPSHLIPCSSPSPMMGSGYGQPSCPSPLPHPGYPPPHPHMSHSHPPR</sequence>
<dbReference type="GO" id="GO:0046983">
    <property type="term" value="F:protein dimerization activity"/>
    <property type="evidence" value="ECO:0007669"/>
    <property type="project" value="InterPro"/>
</dbReference>
<evidence type="ECO:0000256" key="6">
    <source>
        <dbReference type="ARBA" id="ARBA00069746"/>
    </source>
</evidence>
<proteinExistence type="predicted"/>
<comment type="subcellular location">
    <subcellularLocation>
        <location evidence="1">Nucleus</location>
    </subcellularLocation>
</comment>
<reference evidence="9" key="1">
    <citation type="journal article" date="2024" name="Gigascience">
        <title>Chromosome-level genome of the poultry shaft louse Menopon gallinae provides insight into the host-switching and adaptive evolution of parasitic lice.</title>
        <authorList>
            <person name="Xu Y."/>
            <person name="Ma L."/>
            <person name="Liu S."/>
            <person name="Liang Y."/>
            <person name="Liu Q."/>
            <person name="He Z."/>
            <person name="Tian L."/>
            <person name="Duan Y."/>
            <person name="Cai W."/>
            <person name="Li H."/>
            <person name="Song F."/>
        </authorList>
    </citation>
    <scope>NUCLEOTIDE SEQUENCE</scope>
    <source>
        <strain evidence="9">Cailab_2023a</strain>
    </source>
</reference>
<dbReference type="GO" id="GO:0005634">
    <property type="term" value="C:nucleus"/>
    <property type="evidence" value="ECO:0007669"/>
    <property type="project" value="UniProtKB-SubCell"/>
</dbReference>
<dbReference type="Gene3D" id="3.40.1810.10">
    <property type="entry name" value="Transcription factor, MADS-box"/>
    <property type="match status" value="1"/>
</dbReference>
<dbReference type="GO" id="GO:0000987">
    <property type="term" value="F:cis-regulatory region sequence-specific DNA binding"/>
    <property type="evidence" value="ECO:0007669"/>
    <property type="project" value="InterPro"/>
</dbReference>
<feature type="compositionally biased region" description="Pro residues" evidence="7">
    <location>
        <begin position="300"/>
        <end position="314"/>
    </location>
</feature>
<dbReference type="InterPro" id="IPR050142">
    <property type="entry name" value="MADS-box/MEF2_TF"/>
</dbReference>
<dbReference type="InterPro" id="IPR002100">
    <property type="entry name" value="TF_MADSbox"/>
</dbReference>
<dbReference type="CDD" id="cd00266">
    <property type="entry name" value="MADS_SRF_like"/>
    <property type="match status" value="1"/>
</dbReference>
<organism evidence="9">
    <name type="scientific">Menopon gallinae</name>
    <name type="common">poultry shaft louse</name>
    <dbReference type="NCBI Taxonomy" id="328185"/>
    <lineage>
        <taxon>Eukaryota</taxon>
        <taxon>Metazoa</taxon>
        <taxon>Ecdysozoa</taxon>
        <taxon>Arthropoda</taxon>
        <taxon>Hexapoda</taxon>
        <taxon>Insecta</taxon>
        <taxon>Pterygota</taxon>
        <taxon>Neoptera</taxon>
        <taxon>Paraneoptera</taxon>
        <taxon>Psocodea</taxon>
        <taxon>Troctomorpha</taxon>
        <taxon>Phthiraptera</taxon>
        <taxon>Amblycera</taxon>
        <taxon>Menoponidae</taxon>
        <taxon>Menopon</taxon>
    </lineage>
</organism>
<feature type="domain" description="MADS-box" evidence="8">
    <location>
        <begin position="119"/>
        <end position="179"/>
    </location>
</feature>
<dbReference type="PRINTS" id="PR00404">
    <property type="entry name" value="MADSDOMAIN"/>
</dbReference>
<evidence type="ECO:0000256" key="1">
    <source>
        <dbReference type="ARBA" id="ARBA00004123"/>
    </source>
</evidence>
<evidence type="ECO:0000256" key="5">
    <source>
        <dbReference type="ARBA" id="ARBA00023242"/>
    </source>
</evidence>
<dbReference type="InterPro" id="IPR036879">
    <property type="entry name" value="TF_MADSbox_sf"/>
</dbReference>
<feature type="region of interest" description="Disordered" evidence="7">
    <location>
        <begin position="241"/>
        <end position="323"/>
    </location>
</feature>
<keyword evidence="2" id="KW-0805">Transcription regulation</keyword>
<dbReference type="EMBL" id="JARGDH010000002">
    <property type="protein sequence ID" value="KAL0275544.1"/>
    <property type="molecule type" value="Genomic_DNA"/>
</dbReference>
<dbReference type="SUPFAM" id="SSF55455">
    <property type="entry name" value="SRF-like"/>
    <property type="match status" value="1"/>
</dbReference>
<dbReference type="PROSITE" id="PS50066">
    <property type="entry name" value="MADS_BOX_2"/>
    <property type="match status" value="1"/>
</dbReference>
<evidence type="ECO:0000256" key="2">
    <source>
        <dbReference type="ARBA" id="ARBA00023015"/>
    </source>
</evidence>
<dbReference type="PROSITE" id="PS00350">
    <property type="entry name" value="MADS_BOX_1"/>
    <property type="match status" value="1"/>
</dbReference>
<evidence type="ECO:0000256" key="7">
    <source>
        <dbReference type="SAM" id="MobiDB-lite"/>
    </source>
</evidence>
<dbReference type="Pfam" id="PF00319">
    <property type="entry name" value="SRF-TF"/>
    <property type="match status" value="1"/>
</dbReference>
<comment type="caution">
    <text evidence="9">The sequence shown here is derived from an EMBL/GenBank/DDBJ whole genome shotgun (WGS) entry which is preliminary data.</text>
</comment>
<dbReference type="SMART" id="SM00432">
    <property type="entry name" value="MADS"/>
    <property type="match status" value="1"/>
</dbReference>
<gene>
    <name evidence="9" type="ORF">PYX00_003363</name>
</gene>
<protein>
    <recommendedName>
        <fullName evidence="6">Serum response factor homolog</fullName>
    </recommendedName>
</protein>
<keyword evidence="5" id="KW-0539">Nucleus</keyword>